<dbReference type="Proteomes" id="UP000004935">
    <property type="component" value="Unassembled WGS sequence"/>
</dbReference>
<protein>
    <submittedName>
        <fullName evidence="5">HAD hydrolase, family IA, variant 1</fullName>
    </submittedName>
</protein>
<keyword evidence="2" id="KW-0479">Metal-binding</keyword>
<dbReference type="SFLD" id="SFLDS00003">
    <property type="entry name" value="Haloacid_Dehalogenase"/>
    <property type="match status" value="1"/>
</dbReference>
<dbReference type="NCBIfam" id="TIGR01549">
    <property type="entry name" value="HAD-SF-IA-v1"/>
    <property type="match status" value="1"/>
</dbReference>
<evidence type="ECO:0000313" key="5">
    <source>
        <dbReference type="EMBL" id="EDR97902.1"/>
    </source>
</evidence>
<dbReference type="GO" id="GO:0016791">
    <property type="term" value="F:phosphatase activity"/>
    <property type="evidence" value="ECO:0007669"/>
    <property type="project" value="TreeGrafter"/>
</dbReference>
<comment type="cofactor">
    <cofactor evidence="1">
        <name>Mg(2+)</name>
        <dbReference type="ChEBI" id="CHEBI:18420"/>
    </cofactor>
</comment>
<dbReference type="AlphaFoldDB" id="B0MD82"/>
<organism evidence="5 6">
    <name type="scientific">Anaerostipes caccae (strain DSM 14662 / CCUG 47493 / JCM 13470 / NCIMB 13811 / L1-92)</name>
    <dbReference type="NCBI Taxonomy" id="411490"/>
    <lineage>
        <taxon>Bacteria</taxon>
        <taxon>Bacillati</taxon>
        <taxon>Bacillota</taxon>
        <taxon>Clostridia</taxon>
        <taxon>Lachnospirales</taxon>
        <taxon>Lachnospiraceae</taxon>
        <taxon>Anaerostipes</taxon>
    </lineage>
</organism>
<dbReference type="EMBL" id="ABAX03000012">
    <property type="protein sequence ID" value="EDR97902.1"/>
    <property type="molecule type" value="Genomic_DNA"/>
</dbReference>
<dbReference type="Gene3D" id="1.20.120.710">
    <property type="entry name" value="Haloacid dehalogenase hydrolase-like domain"/>
    <property type="match status" value="1"/>
</dbReference>
<keyword evidence="3 5" id="KW-0378">Hydrolase</keyword>
<keyword evidence="6" id="KW-1185">Reference proteome</keyword>
<evidence type="ECO:0000256" key="3">
    <source>
        <dbReference type="ARBA" id="ARBA00022801"/>
    </source>
</evidence>
<dbReference type="PANTHER" id="PTHR46470">
    <property type="entry name" value="N-ACYLNEURAMINATE-9-PHOSPHATASE"/>
    <property type="match status" value="1"/>
</dbReference>
<comment type="caution">
    <text evidence="5">The sequence shown here is derived from an EMBL/GenBank/DDBJ whole genome shotgun (WGS) entry which is preliminary data.</text>
</comment>
<dbReference type="SUPFAM" id="SSF56784">
    <property type="entry name" value="HAD-like"/>
    <property type="match status" value="1"/>
</dbReference>
<dbReference type="InterPro" id="IPR023214">
    <property type="entry name" value="HAD_sf"/>
</dbReference>
<evidence type="ECO:0000313" key="6">
    <source>
        <dbReference type="Proteomes" id="UP000004935"/>
    </source>
</evidence>
<dbReference type="SFLD" id="SFLDG01129">
    <property type="entry name" value="C1.5:_HAD__Beta-PGM__Phosphata"/>
    <property type="match status" value="1"/>
</dbReference>
<dbReference type="GO" id="GO:0044281">
    <property type="term" value="P:small molecule metabolic process"/>
    <property type="evidence" value="ECO:0007669"/>
    <property type="project" value="UniProtKB-ARBA"/>
</dbReference>
<dbReference type="InterPro" id="IPR036412">
    <property type="entry name" value="HAD-like_sf"/>
</dbReference>
<sequence length="219" mass="24872">MGILAILFDVDDTLYDVSIPFCSACDKVFKEKYSIPSIDLFLAGRIHDIPVVDRIRKAFSKFGIQITESEVMEFHEVYRGEQTKITLTEGMKNVLEFCRQEGIFTGIITNGFSRAQWNKVKSLHLEEWIPRSHIIVSGDEGVRKPDPGIFKLAEQRFGLDMKDTWFIGDTYATDICGAIAAGWKSIWLNRRQDILPDGKTSPDYTVSDEEGLLNILLSK</sequence>
<dbReference type="InterPro" id="IPR006549">
    <property type="entry name" value="HAD-SF_hydro_IIIA"/>
</dbReference>
<evidence type="ECO:0000256" key="4">
    <source>
        <dbReference type="ARBA" id="ARBA00022842"/>
    </source>
</evidence>
<evidence type="ECO:0000256" key="1">
    <source>
        <dbReference type="ARBA" id="ARBA00001946"/>
    </source>
</evidence>
<dbReference type="STRING" id="411490.ANACAC_01525"/>
<keyword evidence="4" id="KW-0460">Magnesium</keyword>
<dbReference type="InterPro" id="IPR006439">
    <property type="entry name" value="HAD-SF_hydro_IA"/>
</dbReference>
<evidence type="ECO:0000256" key="2">
    <source>
        <dbReference type="ARBA" id="ARBA00022723"/>
    </source>
</evidence>
<dbReference type="PRINTS" id="PR00413">
    <property type="entry name" value="HADHALOGNASE"/>
</dbReference>
<dbReference type="Pfam" id="PF00702">
    <property type="entry name" value="Hydrolase"/>
    <property type="match status" value="1"/>
</dbReference>
<dbReference type="GO" id="GO:0046872">
    <property type="term" value="F:metal ion binding"/>
    <property type="evidence" value="ECO:0007669"/>
    <property type="project" value="UniProtKB-KW"/>
</dbReference>
<dbReference type="RefSeq" id="WP_006567008.1">
    <property type="nucleotide sequence ID" value="NZ_AP023027.1"/>
</dbReference>
<dbReference type="PANTHER" id="PTHR46470:SF2">
    <property type="entry name" value="GLYCERALDEHYDE 3-PHOSPHATE PHOSPHATASE"/>
    <property type="match status" value="1"/>
</dbReference>
<dbReference type="NCBIfam" id="TIGR01662">
    <property type="entry name" value="HAD-SF-IIIA"/>
    <property type="match status" value="1"/>
</dbReference>
<dbReference type="eggNOG" id="COG1011">
    <property type="taxonomic scope" value="Bacteria"/>
</dbReference>
<name>B0MD82_ANACD</name>
<dbReference type="InterPro" id="IPR051400">
    <property type="entry name" value="HAD-like_hydrolase"/>
</dbReference>
<proteinExistence type="predicted"/>
<reference evidence="5" key="2">
    <citation type="submission" date="2013-11" db="EMBL/GenBank/DDBJ databases">
        <title>Draft genome sequence of Anaerostipes caccae (DSM 14662).</title>
        <authorList>
            <person name="Sudarsanam P."/>
            <person name="Ley R."/>
            <person name="Guruge J."/>
            <person name="Turnbaugh P.J."/>
            <person name="Mahowald M."/>
            <person name="Liep D."/>
            <person name="Gordon J."/>
        </authorList>
    </citation>
    <scope>NUCLEOTIDE SEQUENCE</scope>
    <source>
        <strain evidence="5">DSM 14662</strain>
    </source>
</reference>
<dbReference type="Gene3D" id="3.40.50.1000">
    <property type="entry name" value="HAD superfamily/HAD-like"/>
    <property type="match status" value="1"/>
</dbReference>
<reference evidence="5" key="1">
    <citation type="submission" date="2007-11" db="EMBL/GenBank/DDBJ databases">
        <authorList>
            <person name="Fulton L."/>
            <person name="Clifton S."/>
            <person name="Fulton B."/>
            <person name="Xu J."/>
            <person name="Minx P."/>
            <person name="Pepin K.H."/>
            <person name="Johnson M."/>
            <person name="Thiruvilangam P."/>
            <person name="Bhonagiri V."/>
            <person name="Nash W.E."/>
            <person name="Mardis E.R."/>
            <person name="Wilson R.K."/>
        </authorList>
    </citation>
    <scope>NUCLEOTIDE SEQUENCE [LARGE SCALE GENOMIC DNA]</scope>
    <source>
        <strain evidence="5">DSM 14662</strain>
    </source>
</reference>
<gene>
    <name evidence="5" type="ORF">ANACAC_01525</name>
</gene>
<accession>B0MD82</accession>
<dbReference type="HOGENOM" id="CLU_045011_8_1_9"/>